<evidence type="ECO:0000259" key="2">
    <source>
        <dbReference type="Pfam" id="PF09992"/>
    </source>
</evidence>
<evidence type="ECO:0000256" key="1">
    <source>
        <dbReference type="SAM" id="SignalP"/>
    </source>
</evidence>
<gene>
    <name evidence="3" type="ORF">NCTC11388_00529</name>
</gene>
<dbReference type="PANTHER" id="PTHR40446:SF2">
    <property type="entry name" value="N-ACETYLGLUCOSAMINE-1-PHOSPHODIESTER ALPHA-N-ACETYLGLUCOSAMINIDASE"/>
    <property type="match status" value="1"/>
</dbReference>
<dbReference type="PANTHER" id="PTHR40446">
    <property type="entry name" value="N-ACETYLGLUCOSAMINE-1-PHOSPHODIESTER ALPHA-N-ACETYLGLUCOSAMINIDASE"/>
    <property type="match status" value="1"/>
</dbReference>
<sequence length="288" mass="31969">MNGFAYAIVLLSTCIFQFSFAQESDSLLVSNKQWKEKQLKPGIVWKQGHFDNLFKAEQEINFIEIDLKKIKQPIRLAGLQTGFKNTTTFASEANALAAINGAFFNTKTGGGTTLVRINKQLINETVLKEGKSPKRSFRSNGALAFDTKKIVIIKGDDRDSTWDKKIKMPNVMTCGPLLLHQTHRADLDSNAFNNNRHPRSAIALTTDHKLILITVDGRNAQAYGMSLIELSNVLKWLKGKDALNLDGGGSTTLYIKDESKNGVVNYPTDNKLFDHEGERAVANAILVL</sequence>
<feature type="signal peptide" evidence="1">
    <location>
        <begin position="1"/>
        <end position="21"/>
    </location>
</feature>
<reference evidence="3 4" key="1">
    <citation type="submission" date="2018-06" db="EMBL/GenBank/DDBJ databases">
        <authorList>
            <consortium name="Pathogen Informatics"/>
            <person name="Doyle S."/>
        </authorList>
    </citation>
    <scope>NUCLEOTIDE SEQUENCE [LARGE SCALE GENOMIC DNA]</scope>
    <source>
        <strain evidence="3 4">NCTC11388</strain>
    </source>
</reference>
<accession>A0A380BAU3</accession>
<feature type="domain" description="Phosphodiester glycosidase" evidence="2">
    <location>
        <begin position="94"/>
        <end position="287"/>
    </location>
</feature>
<dbReference type="Proteomes" id="UP000254893">
    <property type="component" value="Unassembled WGS sequence"/>
</dbReference>
<protein>
    <submittedName>
        <fullName evidence="3">Exopolysaccharide biosynthesis protein related to N-acetylglucosamine-1-phosphodiester alpha-N-acetylglucosaminidase</fullName>
    </submittedName>
</protein>
<feature type="chain" id="PRO_5016846041" evidence="1">
    <location>
        <begin position="22"/>
        <end position="288"/>
    </location>
</feature>
<evidence type="ECO:0000313" key="4">
    <source>
        <dbReference type="Proteomes" id="UP000254893"/>
    </source>
</evidence>
<evidence type="ECO:0000313" key="3">
    <source>
        <dbReference type="EMBL" id="SUI98120.1"/>
    </source>
</evidence>
<proteinExistence type="predicted"/>
<dbReference type="InterPro" id="IPR018711">
    <property type="entry name" value="NAGPA"/>
</dbReference>
<dbReference type="AlphaFoldDB" id="A0A380BAU3"/>
<dbReference type="RefSeq" id="WP_115168973.1">
    <property type="nucleotide sequence ID" value="NZ_UGYW01000001.1"/>
</dbReference>
<dbReference type="EMBL" id="UGYW01000001">
    <property type="protein sequence ID" value="SUI98120.1"/>
    <property type="molecule type" value="Genomic_DNA"/>
</dbReference>
<keyword evidence="1" id="KW-0732">Signal</keyword>
<organism evidence="3 4">
    <name type="scientific">Sphingobacterium spiritivorum</name>
    <name type="common">Flavobacterium spiritivorum</name>
    <dbReference type="NCBI Taxonomy" id="258"/>
    <lineage>
        <taxon>Bacteria</taxon>
        <taxon>Pseudomonadati</taxon>
        <taxon>Bacteroidota</taxon>
        <taxon>Sphingobacteriia</taxon>
        <taxon>Sphingobacteriales</taxon>
        <taxon>Sphingobacteriaceae</taxon>
        <taxon>Sphingobacterium</taxon>
    </lineage>
</organism>
<dbReference type="Pfam" id="PF09992">
    <property type="entry name" value="NAGPA"/>
    <property type="match status" value="1"/>
</dbReference>
<name>A0A380BAU3_SPHSI</name>